<dbReference type="GO" id="GO:0007030">
    <property type="term" value="P:Golgi organization"/>
    <property type="evidence" value="ECO:0007669"/>
    <property type="project" value="TreeGrafter"/>
</dbReference>
<evidence type="ECO:0000313" key="5">
    <source>
        <dbReference type="WBParaSite" id="SVE_1015800.1"/>
    </source>
</evidence>
<dbReference type="SMART" id="SM00553">
    <property type="entry name" value="SEP"/>
    <property type="match status" value="1"/>
</dbReference>
<dbReference type="STRING" id="75913.A0A0K0FMD1"/>
<feature type="compositionally biased region" description="Basic and acidic residues" evidence="1">
    <location>
        <begin position="11"/>
        <end position="25"/>
    </location>
</feature>
<dbReference type="GO" id="GO:0005634">
    <property type="term" value="C:nucleus"/>
    <property type="evidence" value="ECO:0007669"/>
    <property type="project" value="TreeGrafter"/>
</dbReference>
<dbReference type="InterPro" id="IPR012989">
    <property type="entry name" value="SEP_domain"/>
</dbReference>
<dbReference type="InterPro" id="IPR001012">
    <property type="entry name" value="UBX_dom"/>
</dbReference>
<dbReference type="PROSITE" id="PS51399">
    <property type="entry name" value="SEP"/>
    <property type="match status" value="1"/>
</dbReference>
<evidence type="ECO:0000259" key="3">
    <source>
        <dbReference type="PROSITE" id="PS51399"/>
    </source>
</evidence>
<accession>A0A0K0FMD1</accession>
<dbReference type="SUPFAM" id="SSF54236">
    <property type="entry name" value="Ubiquitin-like"/>
    <property type="match status" value="1"/>
</dbReference>
<dbReference type="GO" id="GO:0061025">
    <property type="term" value="P:membrane fusion"/>
    <property type="evidence" value="ECO:0007669"/>
    <property type="project" value="TreeGrafter"/>
</dbReference>
<dbReference type="GO" id="GO:0005829">
    <property type="term" value="C:cytosol"/>
    <property type="evidence" value="ECO:0007669"/>
    <property type="project" value="TreeGrafter"/>
</dbReference>
<feature type="compositionally biased region" description="Basic and acidic residues" evidence="1">
    <location>
        <begin position="45"/>
        <end position="54"/>
    </location>
</feature>
<dbReference type="PANTHER" id="PTHR23333:SF20">
    <property type="entry name" value="NSFL1 COFACTOR P47"/>
    <property type="match status" value="1"/>
</dbReference>
<proteinExistence type="predicted"/>
<evidence type="ECO:0000259" key="2">
    <source>
        <dbReference type="PROSITE" id="PS50033"/>
    </source>
</evidence>
<dbReference type="Pfam" id="PF00789">
    <property type="entry name" value="UBX"/>
    <property type="match status" value="1"/>
</dbReference>
<dbReference type="PANTHER" id="PTHR23333">
    <property type="entry name" value="UBX DOMAIN CONTAINING PROTEIN"/>
    <property type="match status" value="1"/>
</dbReference>
<sequence length="311" mass="34630">MPRIQGLDNLNDERSDSSDHEDDMKYFVGGGKNSGQAVFGNGPNDSKKNEEKVNALFEQARKAGAEILSSEELERSNGQGSSRDFTSTTGYRLGGLYSTSAVVRPSESETHNHQPLPIDINVWTNGFSIGEDGPLRSFDDPENQEFWNAIMHGQVPSEIIRNNAPGREIDVRLHRRTETYKPSQKGFVGSGYRLGEKPSPMDSENTNDDVAKKANAQPEHLAAAQKEIKLKEGEKVGRVGIRLPCGQLIKAEVNGSHTIEDLREFVIRAVPSLSFSSWRFIMNIPKRSFDDETQTLDEAKIFNGMIMVKFD</sequence>
<dbReference type="Gene3D" id="3.30.420.210">
    <property type="entry name" value="SEP domain"/>
    <property type="match status" value="1"/>
</dbReference>
<feature type="region of interest" description="Disordered" evidence="1">
    <location>
        <begin position="182"/>
        <end position="207"/>
    </location>
</feature>
<dbReference type="Proteomes" id="UP000035680">
    <property type="component" value="Unassembled WGS sequence"/>
</dbReference>
<organism evidence="4 5">
    <name type="scientific">Strongyloides venezuelensis</name>
    <name type="common">Threadworm</name>
    <dbReference type="NCBI Taxonomy" id="75913"/>
    <lineage>
        <taxon>Eukaryota</taxon>
        <taxon>Metazoa</taxon>
        <taxon>Ecdysozoa</taxon>
        <taxon>Nematoda</taxon>
        <taxon>Chromadorea</taxon>
        <taxon>Rhabditida</taxon>
        <taxon>Tylenchina</taxon>
        <taxon>Panagrolaimomorpha</taxon>
        <taxon>Strongyloidoidea</taxon>
        <taxon>Strongyloididae</taxon>
        <taxon>Strongyloides</taxon>
    </lineage>
</organism>
<dbReference type="Pfam" id="PF08059">
    <property type="entry name" value="SEP"/>
    <property type="match status" value="1"/>
</dbReference>
<dbReference type="WBParaSite" id="SVE_1015800.1">
    <property type="protein sequence ID" value="SVE_1015800.1"/>
    <property type="gene ID" value="SVE_1015800"/>
</dbReference>
<dbReference type="GO" id="GO:0043130">
    <property type="term" value="F:ubiquitin binding"/>
    <property type="evidence" value="ECO:0007669"/>
    <property type="project" value="TreeGrafter"/>
</dbReference>
<feature type="region of interest" description="Disordered" evidence="1">
    <location>
        <begin position="1"/>
        <end position="54"/>
    </location>
</feature>
<feature type="domain" description="SEP" evidence="3">
    <location>
        <begin position="115"/>
        <end position="181"/>
    </location>
</feature>
<dbReference type="GO" id="GO:0000045">
    <property type="term" value="P:autophagosome assembly"/>
    <property type="evidence" value="ECO:0007669"/>
    <property type="project" value="TreeGrafter"/>
</dbReference>
<evidence type="ECO:0000256" key="1">
    <source>
        <dbReference type="SAM" id="MobiDB-lite"/>
    </source>
</evidence>
<feature type="compositionally biased region" description="Polar residues" evidence="1">
    <location>
        <begin position="76"/>
        <end position="87"/>
    </location>
</feature>
<keyword evidence="4" id="KW-1185">Reference proteome</keyword>
<reference evidence="5" key="2">
    <citation type="submission" date="2015-08" db="UniProtKB">
        <authorList>
            <consortium name="WormBaseParasite"/>
        </authorList>
    </citation>
    <scope>IDENTIFICATION</scope>
</reference>
<dbReference type="InterPro" id="IPR036241">
    <property type="entry name" value="NSFL1C_SEP_dom_sf"/>
</dbReference>
<feature type="domain" description="UBX" evidence="2">
    <location>
        <begin position="232"/>
        <end position="309"/>
    </location>
</feature>
<dbReference type="GO" id="GO:0043161">
    <property type="term" value="P:proteasome-mediated ubiquitin-dependent protein catabolic process"/>
    <property type="evidence" value="ECO:0007669"/>
    <property type="project" value="TreeGrafter"/>
</dbReference>
<dbReference type="SUPFAM" id="SSF102848">
    <property type="entry name" value="NSFL1 (p97 ATPase) cofactor p47, SEP domain"/>
    <property type="match status" value="1"/>
</dbReference>
<dbReference type="Gene3D" id="3.10.20.90">
    <property type="entry name" value="Phosphatidylinositol 3-kinase Catalytic Subunit, Chain A, domain 1"/>
    <property type="match status" value="1"/>
</dbReference>
<reference evidence="4" key="1">
    <citation type="submission" date="2014-07" db="EMBL/GenBank/DDBJ databases">
        <authorList>
            <person name="Martin A.A"/>
            <person name="De Silva N."/>
        </authorList>
    </citation>
    <scope>NUCLEOTIDE SEQUENCE</scope>
</reference>
<dbReference type="GO" id="GO:0031468">
    <property type="term" value="P:nuclear membrane reassembly"/>
    <property type="evidence" value="ECO:0007669"/>
    <property type="project" value="TreeGrafter"/>
</dbReference>
<name>A0A0K0FMD1_STRVS</name>
<dbReference type="PROSITE" id="PS50033">
    <property type="entry name" value="UBX"/>
    <property type="match status" value="1"/>
</dbReference>
<dbReference type="AlphaFoldDB" id="A0A0K0FMD1"/>
<evidence type="ECO:0000313" key="4">
    <source>
        <dbReference type="Proteomes" id="UP000035680"/>
    </source>
</evidence>
<dbReference type="InterPro" id="IPR029071">
    <property type="entry name" value="Ubiquitin-like_domsf"/>
</dbReference>
<protein>
    <submittedName>
        <fullName evidence="5">SEP domain-containing protein</fullName>
    </submittedName>
</protein>
<feature type="region of interest" description="Disordered" evidence="1">
    <location>
        <begin position="67"/>
        <end position="87"/>
    </location>
</feature>